<dbReference type="InterPro" id="IPR046342">
    <property type="entry name" value="CBS_dom_sf"/>
</dbReference>
<evidence type="ECO:0000259" key="4">
    <source>
        <dbReference type="PROSITE" id="PS51371"/>
    </source>
</evidence>
<comment type="caution">
    <text evidence="5">The sequence shown here is derived from an EMBL/GenBank/DDBJ whole genome shotgun (WGS) entry which is preliminary data.</text>
</comment>
<dbReference type="Proteomes" id="UP000823749">
    <property type="component" value="Chromosome 5"/>
</dbReference>
<organism evidence="5 6">
    <name type="scientific">Rhododendron griersonianum</name>
    <dbReference type="NCBI Taxonomy" id="479676"/>
    <lineage>
        <taxon>Eukaryota</taxon>
        <taxon>Viridiplantae</taxon>
        <taxon>Streptophyta</taxon>
        <taxon>Embryophyta</taxon>
        <taxon>Tracheophyta</taxon>
        <taxon>Spermatophyta</taxon>
        <taxon>Magnoliopsida</taxon>
        <taxon>eudicotyledons</taxon>
        <taxon>Gunneridae</taxon>
        <taxon>Pentapetalae</taxon>
        <taxon>asterids</taxon>
        <taxon>Ericales</taxon>
        <taxon>Ericaceae</taxon>
        <taxon>Ericoideae</taxon>
        <taxon>Rhodoreae</taxon>
        <taxon>Rhododendron</taxon>
    </lineage>
</organism>
<reference evidence="5" key="1">
    <citation type="submission" date="2020-08" db="EMBL/GenBank/DDBJ databases">
        <title>Plant Genome Project.</title>
        <authorList>
            <person name="Zhang R.-G."/>
        </authorList>
    </citation>
    <scope>NUCLEOTIDE SEQUENCE</scope>
    <source>
        <strain evidence="5">WSP0</strain>
        <tissue evidence="5">Leaf</tissue>
    </source>
</reference>
<dbReference type="CDD" id="cd02205">
    <property type="entry name" value="CBS_pair_SF"/>
    <property type="match status" value="1"/>
</dbReference>
<proteinExistence type="predicted"/>
<name>A0AAV6K692_9ERIC</name>
<feature type="domain" description="CBS" evidence="4">
    <location>
        <begin position="148"/>
        <end position="205"/>
    </location>
</feature>
<dbReference type="SUPFAM" id="SSF54631">
    <property type="entry name" value="CBS-domain pair"/>
    <property type="match status" value="2"/>
</dbReference>
<keyword evidence="1" id="KW-0677">Repeat</keyword>
<dbReference type="InterPro" id="IPR000644">
    <property type="entry name" value="CBS_dom"/>
</dbReference>
<sequence>MQERREMDLRKVEQIMGESKGGVVDNKDILNSSKQAVNNMAAGNNPTNAVESSTALQRFLDRIPIASIPGINNSSAAVMELKTGDCLGDAIRLLHEKNVFGAPIAVDALDMDTATISRKFSDGYIGFIDFARMVLWSLEIGELAKSFLWDPFFPVHSDATLFHVLLLLSKHCIQFVPVTEQSSPKVIGFVTQNAVIQLLLQSSGLEWFDSIADKALSEFQFENDKHAVFVCGDQSIAEAMHILWQSQMGAVAVVERETKRIIGCVRNIDLHLLLDNIDLFNNRKSLTAEEFIHMDQSEVDSEPTIERDLGAFLSAGVLTLRNPFLPRMDSPVTNKKTDTLKQAMNNLAATKGNFCFLIDEFQQVQGVVTLRDMIIQFAPPSMDSTIGRGGFFDSALEQTGCHIEKGTMICDH</sequence>
<protein>
    <recommendedName>
        <fullName evidence="4">CBS domain-containing protein</fullName>
    </recommendedName>
</protein>
<gene>
    <name evidence="5" type="ORF">RHGRI_013547</name>
</gene>
<evidence type="ECO:0000256" key="3">
    <source>
        <dbReference type="PROSITE-ProRule" id="PRU00703"/>
    </source>
</evidence>
<dbReference type="Pfam" id="PF00571">
    <property type="entry name" value="CBS"/>
    <property type="match status" value="1"/>
</dbReference>
<evidence type="ECO:0000313" key="5">
    <source>
        <dbReference type="EMBL" id="KAG5547899.1"/>
    </source>
</evidence>
<evidence type="ECO:0000313" key="6">
    <source>
        <dbReference type="Proteomes" id="UP000823749"/>
    </source>
</evidence>
<dbReference type="Gene3D" id="3.10.580.10">
    <property type="entry name" value="CBS-domain"/>
    <property type="match status" value="2"/>
</dbReference>
<dbReference type="SMART" id="SM00116">
    <property type="entry name" value="CBS"/>
    <property type="match status" value="2"/>
</dbReference>
<dbReference type="AlphaFoldDB" id="A0AAV6K692"/>
<keyword evidence="6" id="KW-1185">Reference proteome</keyword>
<accession>A0AAV6K692</accession>
<keyword evidence="2 3" id="KW-0129">CBS domain</keyword>
<dbReference type="EMBL" id="JACTNZ010000005">
    <property type="protein sequence ID" value="KAG5547899.1"/>
    <property type="molecule type" value="Genomic_DNA"/>
</dbReference>
<evidence type="ECO:0000256" key="2">
    <source>
        <dbReference type="ARBA" id="ARBA00023122"/>
    </source>
</evidence>
<dbReference type="PANTHER" id="PTHR13780:SF124">
    <property type="entry name" value="OS01G0633400 PROTEIN"/>
    <property type="match status" value="1"/>
</dbReference>
<dbReference type="PROSITE" id="PS51371">
    <property type="entry name" value="CBS"/>
    <property type="match status" value="1"/>
</dbReference>
<dbReference type="InterPro" id="IPR050511">
    <property type="entry name" value="AMPK_gamma/SDS23_families"/>
</dbReference>
<dbReference type="PANTHER" id="PTHR13780">
    <property type="entry name" value="AMP-ACTIVATED PROTEIN KINASE, GAMMA REGULATORY SUBUNIT"/>
    <property type="match status" value="1"/>
</dbReference>
<evidence type="ECO:0000256" key="1">
    <source>
        <dbReference type="ARBA" id="ARBA00022737"/>
    </source>
</evidence>